<dbReference type="Pfam" id="PF04083">
    <property type="entry name" value="Abhydro_lipase"/>
    <property type="match status" value="1"/>
</dbReference>
<evidence type="ECO:0000259" key="2">
    <source>
        <dbReference type="Pfam" id="PF04083"/>
    </source>
</evidence>
<feature type="chain" id="PRO_5040200875" description="Partial AB-hydrolase lipase domain-containing protein" evidence="1">
    <location>
        <begin position="19"/>
        <end position="218"/>
    </location>
</feature>
<reference evidence="3" key="1">
    <citation type="submission" date="2022-01" db="EMBL/GenBank/DDBJ databases">
        <authorList>
            <person name="King R."/>
        </authorList>
    </citation>
    <scope>NUCLEOTIDE SEQUENCE</scope>
</reference>
<gene>
    <name evidence="3" type="ORF">PSYICH_LOCUS5855</name>
</gene>
<feature type="domain" description="Partial AB-hydrolase lipase" evidence="2">
    <location>
        <begin position="59"/>
        <end position="116"/>
    </location>
</feature>
<dbReference type="SUPFAM" id="SSF53474">
    <property type="entry name" value="alpha/beta-Hydrolases"/>
    <property type="match status" value="1"/>
</dbReference>
<protein>
    <recommendedName>
        <fullName evidence="2">Partial AB-hydrolase lipase domain-containing protein</fullName>
    </recommendedName>
</protein>
<dbReference type="Gene3D" id="3.40.50.1820">
    <property type="entry name" value="alpha/beta hydrolase"/>
    <property type="match status" value="1"/>
</dbReference>
<dbReference type="GO" id="GO:0006629">
    <property type="term" value="P:lipid metabolic process"/>
    <property type="evidence" value="ECO:0007669"/>
    <property type="project" value="InterPro"/>
</dbReference>
<feature type="signal peptide" evidence="1">
    <location>
        <begin position="1"/>
        <end position="18"/>
    </location>
</feature>
<proteinExistence type="predicted"/>
<dbReference type="PANTHER" id="PTHR11005">
    <property type="entry name" value="LYSOSOMAL ACID LIPASE-RELATED"/>
    <property type="match status" value="1"/>
</dbReference>
<dbReference type="InterPro" id="IPR006693">
    <property type="entry name" value="AB_hydrolase_lipase"/>
</dbReference>
<keyword evidence="4" id="KW-1185">Reference proteome</keyword>
<dbReference type="OrthoDB" id="9974421at2759"/>
<keyword evidence="1" id="KW-0732">Signal</keyword>
<dbReference type="Proteomes" id="UP001153636">
    <property type="component" value="Chromosome 18"/>
</dbReference>
<evidence type="ECO:0000313" key="3">
    <source>
        <dbReference type="EMBL" id="CAH1105283.1"/>
    </source>
</evidence>
<dbReference type="AlphaFoldDB" id="A0A9P0CS86"/>
<evidence type="ECO:0000256" key="1">
    <source>
        <dbReference type="SAM" id="SignalP"/>
    </source>
</evidence>
<accession>A0A9P0CS86</accession>
<sequence length="218" mass="24378">MVSKILLIFVLTYAAVQSQINNPEEEVGGVIGTTPELVTDIFGNVLDINNIPTVPFVPVPQLISNEGYPSENHYVTTTDGYILNLHRIPRGKNGTSNGKVVLLQHGLLLASSDWVLLGPKNGLAYILADEGYDVWLPNSRGNRYSRNHTTLSPESSAFWQFSFNEMGRFDIPNTIDYILAQTQQTSLFHIGHSQDLQKWVPNVEYLCSKRKIAFVIKC</sequence>
<evidence type="ECO:0000313" key="4">
    <source>
        <dbReference type="Proteomes" id="UP001153636"/>
    </source>
</evidence>
<name>A0A9P0CS86_9CUCU</name>
<dbReference type="InterPro" id="IPR029058">
    <property type="entry name" value="AB_hydrolase_fold"/>
</dbReference>
<organism evidence="3 4">
    <name type="scientific">Psylliodes chrysocephalus</name>
    <dbReference type="NCBI Taxonomy" id="3402493"/>
    <lineage>
        <taxon>Eukaryota</taxon>
        <taxon>Metazoa</taxon>
        <taxon>Ecdysozoa</taxon>
        <taxon>Arthropoda</taxon>
        <taxon>Hexapoda</taxon>
        <taxon>Insecta</taxon>
        <taxon>Pterygota</taxon>
        <taxon>Neoptera</taxon>
        <taxon>Endopterygota</taxon>
        <taxon>Coleoptera</taxon>
        <taxon>Polyphaga</taxon>
        <taxon>Cucujiformia</taxon>
        <taxon>Chrysomeloidea</taxon>
        <taxon>Chrysomelidae</taxon>
        <taxon>Galerucinae</taxon>
        <taxon>Alticini</taxon>
        <taxon>Psylliodes</taxon>
    </lineage>
</organism>
<dbReference type="EMBL" id="OV651830">
    <property type="protein sequence ID" value="CAH1105283.1"/>
    <property type="molecule type" value="Genomic_DNA"/>
</dbReference>